<gene>
    <name evidence="2" type="ORF">H4O18_00350</name>
</gene>
<organism evidence="2 3">
    <name type="scientific">Arenibacter arenosicollis</name>
    <dbReference type="NCBI Taxonomy" id="2762274"/>
    <lineage>
        <taxon>Bacteria</taxon>
        <taxon>Pseudomonadati</taxon>
        <taxon>Bacteroidota</taxon>
        <taxon>Flavobacteriia</taxon>
        <taxon>Flavobacteriales</taxon>
        <taxon>Flavobacteriaceae</taxon>
        <taxon>Arenibacter</taxon>
    </lineage>
</organism>
<dbReference type="InterPro" id="IPR004843">
    <property type="entry name" value="Calcineurin-like_PHP"/>
</dbReference>
<dbReference type="SUPFAM" id="SSF56300">
    <property type="entry name" value="Metallo-dependent phosphatases"/>
    <property type="match status" value="1"/>
</dbReference>
<evidence type="ECO:0000313" key="2">
    <source>
        <dbReference type="EMBL" id="MBC8766427.1"/>
    </source>
</evidence>
<reference evidence="2 3" key="1">
    <citation type="submission" date="2020-08" db="EMBL/GenBank/DDBJ databases">
        <title>Arenibacter gaetbuli sp. nov., isolated from a sand dune.</title>
        <authorList>
            <person name="Park S."/>
            <person name="Yoon J.-H."/>
        </authorList>
    </citation>
    <scope>NUCLEOTIDE SEQUENCE [LARGE SCALE GENOMIC DNA]</scope>
    <source>
        <strain evidence="2 3">BSSL-BM3</strain>
    </source>
</reference>
<dbReference type="Pfam" id="PF00149">
    <property type="entry name" value="Metallophos"/>
    <property type="match status" value="1"/>
</dbReference>
<dbReference type="Proteomes" id="UP000618952">
    <property type="component" value="Unassembled WGS sequence"/>
</dbReference>
<dbReference type="Gene3D" id="3.60.21.10">
    <property type="match status" value="1"/>
</dbReference>
<dbReference type="PANTHER" id="PTHR43143">
    <property type="entry name" value="METALLOPHOSPHOESTERASE, CALCINEURIN SUPERFAMILY"/>
    <property type="match status" value="1"/>
</dbReference>
<dbReference type="InterPro" id="IPR029052">
    <property type="entry name" value="Metallo-depent_PP-like"/>
</dbReference>
<evidence type="ECO:0000259" key="1">
    <source>
        <dbReference type="Pfam" id="PF00149"/>
    </source>
</evidence>
<protein>
    <submittedName>
        <fullName evidence="2">Metallophosphoesterase</fullName>
    </submittedName>
</protein>
<dbReference type="RefSeq" id="WP_187581118.1">
    <property type="nucleotide sequence ID" value="NZ_JACLHY010000001.1"/>
</dbReference>
<dbReference type="InterPro" id="IPR051918">
    <property type="entry name" value="STPP_CPPED1"/>
</dbReference>
<name>A0ABR7QHH1_9FLAO</name>
<dbReference type="EMBL" id="JACLHY010000001">
    <property type="protein sequence ID" value="MBC8766427.1"/>
    <property type="molecule type" value="Genomic_DNA"/>
</dbReference>
<evidence type="ECO:0000313" key="3">
    <source>
        <dbReference type="Proteomes" id="UP000618952"/>
    </source>
</evidence>
<feature type="domain" description="Calcineurin-like phosphoesterase" evidence="1">
    <location>
        <begin position="58"/>
        <end position="302"/>
    </location>
</feature>
<keyword evidence="3" id="KW-1185">Reference proteome</keyword>
<dbReference type="PANTHER" id="PTHR43143:SF1">
    <property type="entry name" value="SERINE_THREONINE-PROTEIN PHOSPHATASE CPPED1"/>
    <property type="match status" value="1"/>
</dbReference>
<sequence length="341" mass="38398">MKRRLFFKNAASASLGLGLTKLSTNETTSNPSKKDIQFCVAVEENKLQFFSDVIKEPIRIVHIADTHLFRDDERGVPYKKYSDRMAKAYNQTKHFKTDELTNPELAFEAALNFAKESQADLITLIGDIFSFPSEAAIEWVQAKLEEVNIPYIYVAGNHDWHYEGMEGSLEDLRDKWIANRLLPLYQGNHPLMAAYDVKGIRFLAIDNSTYQINEDQLAFFGKHVSSGIPLVLLVHIPMYGPGKSIGFGCGNPDWGATSDRNFELEGRLKWPETGHSETTFNFHKAVFSAPNLMGVFAGHIHRFSIESIKGKPQIVTDDNASGGHLDVNFLPLEPKDKSLIF</sequence>
<comment type="caution">
    <text evidence="2">The sequence shown here is derived from an EMBL/GenBank/DDBJ whole genome shotgun (WGS) entry which is preliminary data.</text>
</comment>
<proteinExistence type="predicted"/>
<accession>A0ABR7QHH1</accession>